<evidence type="ECO:0000256" key="4">
    <source>
        <dbReference type="ARBA" id="ARBA00022737"/>
    </source>
</evidence>
<evidence type="ECO:0000256" key="9">
    <source>
        <dbReference type="SAM" id="Phobius"/>
    </source>
</evidence>
<feature type="domain" description="Gnk2-homologous" evidence="12">
    <location>
        <begin position="32"/>
        <end position="137"/>
    </location>
</feature>
<keyword evidence="5" id="KW-0547">Nucleotide-binding</keyword>
<keyword evidence="1" id="KW-0723">Serine/threonine-protein kinase</keyword>
<keyword evidence="9" id="KW-0812">Transmembrane</keyword>
<dbReference type="Proteomes" id="UP000029981">
    <property type="component" value="Chromosome 1"/>
</dbReference>
<protein>
    <recommendedName>
        <fullName evidence="15">Cysteine-rich receptor-like protein kinase 29</fullName>
    </recommendedName>
</protein>
<dbReference type="Pfam" id="PF01657">
    <property type="entry name" value="Stress-antifung"/>
    <property type="match status" value="2"/>
</dbReference>
<dbReference type="GO" id="GO:0005524">
    <property type="term" value="F:ATP binding"/>
    <property type="evidence" value="ECO:0007669"/>
    <property type="project" value="UniProtKB-KW"/>
</dbReference>
<dbReference type="Gene3D" id="1.10.510.10">
    <property type="entry name" value="Transferase(Phosphotransferase) domain 1"/>
    <property type="match status" value="1"/>
</dbReference>
<dbReference type="Gene3D" id="3.30.200.20">
    <property type="entry name" value="Phosphorylase Kinase, domain 1"/>
    <property type="match status" value="1"/>
</dbReference>
<dbReference type="InterPro" id="IPR038408">
    <property type="entry name" value="GNK2_sf"/>
</dbReference>
<keyword evidence="2" id="KW-0808">Transferase</keyword>
<evidence type="ECO:0000256" key="6">
    <source>
        <dbReference type="ARBA" id="ARBA00022777"/>
    </source>
</evidence>
<dbReference type="FunFam" id="3.30.430.20:FF:000003">
    <property type="entry name" value="Cysteine-rich RLK (RECEPTOR-like protein kinase) 10"/>
    <property type="match status" value="1"/>
</dbReference>
<evidence type="ECO:0000256" key="2">
    <source>
        <dbReference type="ARBA" id="ARBA00022679"/>
    </source>
</evidence>
<evidence type="ECO:0000256" key="10">
    <source>
        <dbReference type="SAM" id="SignalP"/>
    </source>
</evidence>
<dbReference type="AlphaFoldDB" id="A0A0A0LS47"/>
<feature type="domain" description="Protein kinase" evidence="11">
    <location>
        <begin position="170"/>
        <end position="545"/>
    </location>
</feature>
<dbReference type="PROSITE" id="PS51473">
    <property type="entry name" value="GNK2"/>
    <property type="match status" value="2"/>
</dbReference>
<organism evidence="13 14">
    <name type="scientific">Cucumis sativus</name>
    <name type="common">Cucumber</name>
    <dbReference type="NCBI Taxonomy" id="3659"/>
    <lineage>
        <taxon>Eukaryota</taxon>
        <taxon>Viridiplantae</taxon>
        <taxon>Streptophyta</taxon>
        <taxon>Embryophyta</taxon>
        <taxon>Tracheophyta</taxon>
        <taxon>Spermatophyta</taxon>
        <taxon>Magnoliopsida</taxon>
        <taxon>eudicotyledons</taxon>
        <taxon>Gunneridae</taxon>
        <taxon>Pentapetalae</taxon>
        <taxon>rosids</taxon>
        <taxon>fabids</taxon>
        <taxon>Cucurbitales</taxon>
        <taxon>Cucurbitaceae</taxon>
        <taxon>Benincaseae</taxon>
        <taxon>Cucumis</taxon>
    </lineage>
</organism>
<accession>A0A0A0LS47</accession>
<reference evidence="13 14" key="3">
    <citation type="journal article" date="2010" name="BMC Genomics">
        <title>Transcriptome sequencing and comparative analysis of cucumber flowers with different sex types.</title>
        <authorList>
            <person name="Guo S."/>
            <person name="Zheng Y."/>
            <person name="Joung J.G."/>
            <person name="Liu S."/>
            <person name="Zhang Z."/>
            <person name="Crasta O.R."/>
            <person name="Sobral B.W."/>
            <person name="Xu Y."/>
            <person name="Huang S."/>
            <person name="Fei Z."/>
        </authorList>
    </citation>
    <scope>NUCLEOTIDE SEQUENCE [LARGE SCALE GENOMIC DNA]</scope>
    <source>
        <strain evidence="14">cv. 9930</strain>
    </source>
</reference>
<dbReference type="FunFam" id="3.30.430.20:FF:000002">
    <property type="entry name" value="Cysteine-rich receptor-like protein kinase 10"/>
    <property type="match status" value="1"/>
</dbReference>
<keyword evidence="7" id="KW-0067">ATP-binding</keyword>
<dbReference type="CDD" id="cd23509">
    <property type="entry name" value="Gnk2-like"/>
    <property type="match status" value="2"/>
</dbReference>
<reference evidence="13 14" key="4">
    <citation type="journal article" date="2011" name="BMC Genomics">
        <title>RNA-Seq improves annotation of protein-coding genes in the cucumber genome.</title>
        <authorList>
            <person name="Li Z."/>
            <person name="Zhang Z."/>
            <person name="Yan P."/>
            <person name="Huang S."/>
            <person name="Fei Z."/>
            <person name="Lin K."/>
        </authorList>
    </citation>
    <scope>NUCLEOTIDE SEQUENCE [LARGE SCALE GENOMIC DNA]</scope>
    <source>
        <strain evidence="14">cv. 9930</strain>
    </source>
</reference>
<dbReference type="Gene3D" id="3.30.430.20">
    <property type="entry name" value="Gnk2 domain, C-X8-C-X2-C motif"/>
    <property type="match status" value="2"/>
</dbReference>
<keyword evidence="4" id="KW-0677">Repeat</keyword>
<evidence type="ECO:0000256" key="7">
    <source>
        <dbReference type="ARBA" id="ARBA00022840"/>
    </source>
</evidence>
<evidence type="ECO:0008006" key="15">
    <source>
        <dbReference type="Google" id="ProtNLM"/>
    </source>
</evidence>
<dbReference type="PROSITE" id="PS50011">
    <property type="entry name" value="PROTEIN_KINASE_DOM"/>
    <property type="match status" value="1"/>
</dbReference>
<feature type="signal peptide" evidence="10">
    <location>
        <begin position="1"/>
        <end position="28"/>
    </location>
</feature>
<proteinExistence type="predicted"/>
<dbReference type="PANTHER" id="PTHR47973">
    <property type="entry name" value="CYSTEINE-RICH RECEPTOR-LIKE PROTEIN KINASE 3"/>
    <property type="match status" value="1"/>
</dbReference>
<name>A0A0A0LS47_CUCSA</name>
<keyword evidence="8" id="KW-0675">Receptor</keyword>
<dbReference type="InterPro" id="IPR011009">
    <property type="entry name" value="Kinase-like_dom_sf"/>
</dbReference>
<evidence type="ECO:0000256" key="5">
    <source>
        <dbReference type="ARBA" id="ARBA00022741"/>
    </source>
</evidence>
<feature type="transmembrane region" description="Helical" evidence="9">
    <location>
        <begin position="284"/>
        <end position="307"/>
    </location>
</feature>
<dbReference type="Pfam" id="PF00069">
    <property type="entry name" value="Pkinase"/>
    <property type="match status" value="1"/>
</dbReference>
<gene>
    <name evidence="13" type="ORF">Csa_1G065930</name>
</gene>
<feature type="domain" description="Gnk2-homologous" evidence="12">
    <location>
        <begin position="143"/>
        <end position="250"/>
    </location>
</feature>
<keyword evidence="6" id="KW-0418">Kinase</keyword>
<dbReference type="InterPro" id="IPR000719">
    <property type="entry name" value="Prot_kinase_dom"/>
</dbReference>
<dbReference type="InterPro" id="IPR002902">
    <property type="entry name" value="GNK2"/>
</dbReference>
<evidence type="ECO:0000259" key="12">
    <source>
        <dbReference type="PROSITE" id="PS51473"/>
    </source>
</evidence>
<dbReference type="EMBL" id="CM002922">
    <property type="protein sequence ID" value="KGN64573.1"/>
    <property type="molecule type" value="Genomic_DNA"/>
</dbReference>
<reference evidence="13 14" key="1">
    <citation type="journal article" date="2009" name="Nat. Genet.">
        <title>The genome of the cucumber, Cucumis sativus L.</title>
        <authorList>
            <person name="Huang S."/>
            <person name="Li R."/>
            <person name="Zhang Z."/>
            <person name="Li L."/>
            <person name="Gu X."/>
            <person name="Fan W."/>
            <person name="Lucas W.J."/>
            <person name="Wang X."/>
            <person name="Xie B."/>
            <person name="Ni P."/>
            <person name="Ren Y."/>
            <person name="Zhu H."/>
            <person name="Li J."/>
            <person name="Lin K."/>
            <person name="Jin W."/>
            <person name="Fei Z."/>
            <person name="Li G."/>
            <person name="Staub J."/>
            <person name="Kilian A."/>
            <person name="van der Vossen E.A."/>
            <person name="Wu Y."/>
            <person name="Guo J."/>
            <person name="He J."/>
            <person name="Jia Z."/>
            <person name="Ren Y."/>
            <person name="Tian G."/>
            <person name="Lu Y."/>
            <person name="Ruan J."/>
            <person name="Qian W."/>
            <person name="Wang M."/>
            <person name="Huang Q."/>
            <person name="Li B."/>
            <person name="Xuan Z."/>
            <person name="Cao J."/>
            <person name="Asan"/>
            <person name="Wu Z."/>
            <person name="Zhang J."/>
            <person name="Cai Q."/>
            <person name="Bai Y."/>
            <person name="Zhao B."/>
            <person name="Han Y."/>
            <person name="Li Y."/>
            <person name="Li X."/>
            <person name="Wang S."/>
            <person name="Shi Q."/>
            <person name="Liu S."/>
            <person name="Cho W.K."/>
            <person name="Kim J.Y."/>
            <person name="Xu Y."/>
            <person name="Heller-Uszynska K."/>
            <person name="Miao H."/>
            <person name="Cheng Z."/>
            <person name="Zhang S."/>
            <person name="Wu J."/>
            <person name="Yang Y."/>
            <person name="Kang H."/>
            <person name="Li M."/>
            <person name="Liang H."/>
            <person name="Ren X."/>
            <person name="Shi Z."/>
            <person name="Wen M."/>
            <person name="Jian M."/>
            <person name="Yang H."/>
            <person name="Zhang G."/>
            <person name="Yang Z."/>
            <person name="Chen R."/>
            <person name="Liu S."/>
            <person name="Li J."/>
            <person name="Ma L."/>
            <person name="Liu H."/>
            <person name="Zhou Y."/>
            <person name="Zhao J."/>
            <person name="Fang X."/>
            <person name="Li G."/>
            <person name="Fang L."/>
            <person name="Li Y."/>
            <person name="Liu D."/>
            <person name="Zheng H."/>
            <person name="Zhang Y."/>
            <person name="Qin N."/>
            <person name="Li Z."/>
            <person name="Yang G."/>
            <person name="Yang S."/>
            <person name="Bolund L."/>
            <person name="Kristiansen K."/>
            <person name="Zheng H."/>
            <person name="Li S."/>
            <person name="Zhang X."/>
            <person name="Yang H."/>
            <person name="Wang J."/>
            <person name="Sun R."/>
            <person name="Zhang B."/>
            <person name="Jiang S."/>
            <person name="Wang J."/>
            <person name="Du Y."/>
            <person name="Li S."/>
        </authorList>
    </citation>
    <scope>NUCLEOTIDE SEQUENCE [LARGE SCALE GENOMIC DNA]</scope>
    <source>
        <strain evidence="14">cv. 9930</strain>
    </source>
</reference>
<evidence type="ECO:0000256" key="1">
    <source>
        <dbReference type="ARBA" id="ARBA00022527"/>
    </source>
</evidence>
<dbReference type="eggNOG" id="ENOG502QWDY">
    <property type="taxonomic scope" value="Eukaryota"/>
</dbReference>
<dbReference type="InterPro" id="IPR052059">
    <property type="entry name" value="CR_Ser/Thr_kinase"/>
</dbReference>
<keyword evidence="3 10" id="KW-0732">Signal</keyword>
<dbReference type="OMA" id="FASEQTH"/>
<keyword evidence="9" id="KW-1133">Transmembrane helix</keyword>
<keyword evidence="9" id="KW-0472">Membrane</keyword>
<sequence length="556" mass="61858">MAATTFVCSITLSLLALALINHPPLAFAQPRFSNYICVDDTKNNHTTDAAAYKANLNHLLTTFTTDHRIDYGFYNFSYGAAENKANVIGLCRGDVSPETCRKCLNDSRDLLPVRCPTQKEAIGWYQNCMLRYSDRPILGSMELSPSIPVGYPFNASYPERFTQVASSLIASLIPKASTGNSRVKFSTGNTSLPDLPTIYGFAQCTPDLSQRQCNECLTEALPMIQDCCVGNLWGRVVTPSCLFRYSNFPIIQSQPLQPPSPSPVPPLLNGTTHHGNKRELSGTFIAVIVPVVVVVVLLLTIAVYLGVRKSSSKIDEEEYRTEEDMTTMGFVQFNFDIIRKLTDEFSDENKVGEGRFGAVYKGKLPNGRIVALDLFFNLQQLIFNTNILLDIEMNAKITDFGVAKLFASEQTHGDTNTIIGTSGYMAPEYVRHGHLSSKSDVFSFGVLVLEIVTGQRNNRTYNNVENIEDPLISYAWRNWREGTPLNIVDPSIEIQKEEESEVTRCIHIGLLCIQEKVDERPKMATALLMINGDLTDFPKPSQPSFFMNASTKQNSS</sequence>
<evidence type="ECO:0000313" key="14">
    <source>
        <dbReference type="Proteomes" id="UP000029981"/>
    </source>
</evidence>
<dbReference type="SUPFAM" id="SSF56112">
    <property type="entry name" value="Protein kinase-like (PK-like)"/>
    <property type="match status" value="1"/>
</dbReference>
<keyword evidence="14" id="KW-1185">Reference proteome</keyword>
<evidence type="ECO:0000259" key="11">
    <source>
        <dbReference type="PROSITE" id="PS50011"/>
    </source>
</evidence>
<dbReference type="GO" id="GO:0004674">
    <property type="term" value="F:protein serine/threonine kinase activity"/>
    <property type="evidence" value="ECO:0007669"/>
    <property type="project" value="UniProtKB-KW"/>
</dbReference>
<evidence type="ECO:0000313" key="13">
    <source>
        <dbReference type="EMBL" id="KGN64573.1"/>
    </source>
</evidence>
<evidence type="ECO:0000256" key="3">
    <source>
        <dbReference type="ARBA" id="ARBA00022729"/>
    </source>
</evidence>
<feature type="chain" id="PRO_5001973087" description="Cysteine-rich receptor-like protein kinase 29" evidence="10">
    <location>
        <begin position="29"/>
        <end position="556"/>
    </location>
</feature>
<evidence type="ECO:0000256" key="8">
    <source>
        <dbReference type="ARBA" id="ARBA00023170"/>
    </source>
</evidence>
<dbReference type="Gramene" id="KGN64573">
    <property type="protein sequence ID" value="KGN64573"/>
    <property type="gene ID" value="Csa_1G065930"/>
</dbReference>
<reference evidence="13 14" key="2">
    <citation type="journal article" date="2009" name="PLoS ONE">
        <title>An integrated genetic and cytogenetic map of the cucumber genome.</title>
        <authorList>
            <person name="Ren Y."/>
            <person name="Zhang Z."/>
            <person name="Liu J."/>
            <person name="Staub J.E."/>
            <person name="Han Y."/>
            <person name="Cheng Z."/>
            <person name="Li X."/>
            <person name="Lu J."/>
            <person name="Miao H."/>
            <person name="Kang H."/>
            <person name="Xie B."/>
            <person name="Gu X."/>
            <person name="Wang X."/>
            <person name="Du Y."/>
            <person name="Jin W."/>
            <person name="Huang S."/>
        </authorList>
    </citation>
    <scope>NUCLEOTIDE SEQUENCE [LARGE SCALE GENOMIC DNA]</scope>
    <source>
        <strain evidence="14">cv. 9930</strain>
    </source>
</reference>